<accession>A0AAD5V1Z4</accession>
<keyword evidence="6" id="KW-0862">Zinc</keyword>
<dbReference type="Gene3D" id="3.40.390.10">
    <property type="entry name" value="Collagenase (Catalytic Domain)"/>
    <property type="match status" value="1"/>
</dbReference>
<gene>
    <name evidence="11" type="ORF">NLI96_g7148</name>
</gene>
<keyword evidence="12" id="KW-1185">Reference proteome</keyword>
<keyword evidence="3" id="KW-0479">Metal-binding</keyword>
<evidence type="ECO:0000313" key="12">
    <source>
        <dbReference type="Proteomes" id="UP001212997"/>
    </source>
</evidence>
<evidence type="ECO:0000256" key="4">
    <source>
        <dbReference type="ARBA" id="ARBA00022729"/>
    </source>
</evidence>
<dbReference type="GO" id="GO:0008237">
    <property type="term" value="F:metallopeptidase activity"/>
    <property type="evidence" value="ECO:0007669"/>
    <property type="project" value="UniProtKB-KW"/>
</dbReference>
<feature type="chain" id="PRO_5041952067" description="Peptidase M43 pregnancy-associated plasma-A domain-containing protein" evidence="9">
    <location>
        <begin position="20"/>
        <end position="282"/>
    </location>
</feature>
<dbReference type="GO" id="GO:0006508">
    <property type="term" value="P:proteolysis"/>
    <property type="evidence" value="ECO:0007669"/>
    <property type="project" value="UniProtKB-KW"/>
</dbReference>
<dbReference type="Proteomes" id="UP001212997">
    <property type="component" value="Unassembled WGS sequence"/>
</dbReference>
<reference evidence="11" key="1">
    <citation type="submission" date="2022-07" db="EMBL/GenBank/DDBJ databases">
        <title>Genome Sequence of Physisporinus lineatus.</title>
        <authorList>
            <person name="Buettner E."/>
        </authorList>
    </citation>
    <scope>NUCLEOTIDE SEQUENCE</scope>
    <source>
        <strain evidence="11">VT162</strain>
    </source>
</reference>
<feature type="signal peptide" evidence="9">
    <location>
        <begin position="1"/>
        <end position="19"/>
    </location>
</feature>
<dbReference type="CDD" id="cd04275">
    <property type="entry name" value="ZnMc_pappalysin_like"/>
    <property type="match status" value="1"/>
</dbReference>
<dbReference type="InterPro" id="IPR008754">
    <property type="entry name" value="Peptidase_M43"/>
</dbReference>
<keyword evidence="8" id="KW-1015">Disulfide bond</keyword>
<protein>
    <recommendedName>
        <fullName evidence="10">Peptidase M43 pregnancy-associated plasma-A domain-containing protein</fullName>
    </recommendedName>
</protein>
<name>A0AAD5V1Z4_9APHY</name>
<comment type="similarity">
    <text evidence="1">Belongs to the peptidase M43B family.</text>
</comment>
<organism evidence="11 12">
    <name type="scientific">Meripilus lineatus</name>
    <dbReference type="NCBI Taxonomy" id="2056292"/>
    <lineage>
        <taxon>Eukaryota</taxon>
        <taxon>Fungi</taxon>
        <taxon>Dikarya</taxon>
        <taxon>Basidiomycota</taxon>
        <taxon>Agaricomycotina</taxon>
        <taxon>Agaricomycetes</taxon>
        <taxon>Polyporales</taxon>
        <taxon>Meripilaceae</taxon>
        <taxon>Meripilus</taxon>
    </lineage>
</organism>
<evidence type="ECO:0000256" key="1">
    <source>
        <dbReference type="ARBA" id="ARBA00008721"/>
    </source>
</evidence>
<dbReference type="PANTHER" id="PTHR47466">
    <property type="match status" value="1"/>
</dbReference>
<dbReference type="GO" id="GO:0046872">
    <property type="term" value="F:metal ion binding"/>
    <property type="evidence" value="ECO:0007669"/>
    <property type="project" value="UniProtKB-KW"/>
</dbReference>
<dbReference type="EMBL" id="JANAWD010000284">
    <property type="protein sequence ID" value="KAJ3482202.1"/>
    <property type="molecule type" value="Genomic_DNA"/>
</dbReference>
<evidence type="ECO:0000256" key="2">
    <source>
        <dbReference type="ARBA" id="ARBA00022670"/>
    </source>
</evidence>
<dbReference type="AlphaFoldDB" id="A0AAD5V1Z4"/>
<evidence type="ECO:0000256" key="5">
    <source>
        <dbReference type="ARBA" id="ARBA00022801"/>
    </source>
</evidence>
<evidence type="ECO:0000313" key="11">
    <source>
        <dbReference type="EMBL" id="KAJ3482202.1"/>
    </source>
</evidence>
<evidence type="ECO:0000256" key="9">
    <source>
        <dbReference type="SAM" id="SignalP"/>
    </source>
</evidence>
<keyword evidence="4 9" id="KW-0732">Signal</keyword>
<comment type="caution">
    <text evidence="11">The sequence shown here is derived from an EMBL/GenBank/DDBJ whole genome shotgun (WGS) entry which is preliminary data.</text>
</comment>
<keyword evidence="5" id="KW-0378">Hydrolase</keyword>
<evidence type="ECO:0000256" key="8">
    <source>
        <dbReference type="ARBA" id="ARBA00023157"/>
    </source>
</evidence>
<dbReference type="Pfam" id="PF05572">
    <property type="entry name" value="Peptidase_M43"/>
    <property type="match status" value="1"/>
</dbReference>
<dbReference type="PANTHER" id="PTHR47466:SF1">
    <property type="entry name" value="METALLOPROTEASE MEP1 (AFU_ORTHOLOGUE AFUA_1G07730)-RELATED"/>
    <property type="match status" value="1"/>
</dbReference>
<evidence type="ECO:0000256" key="6">
    <source>
        <dbReference type="ARBA" id="ARBA00022833"/>
    </source>
</evidence>
<keyword evidence="7" id="KW-0482">Metalloprotease</keyword>
<feature type="domain" description="Peptidase M43 pregnancy-associated plasma-A" evidence="10">
    <location>
        <begin position="151"/>
        <end position="275"/>
    </location>
</feature>
<evidence type="ECO:0000256" key="3">
    <source>
        <dbReference type="ARBA" id="ARBA00022723"/>
    </source>
</evidence>
<evidence type="ECO:0000259" key="10">
    <source>
        <dbReference type="Pfam" id="PF05572"/>
    </source>
</evidence>
<evidence type="ECO:0000256" key="7">
    <source>
        <dbReference type="ARBA" id="ARBA00023049"/>
    </source>
</evidence>
<proteinExistence type="inferred from homology"/>
<dbReference type="InterPro" id="IPR024079">
    <property type="entry name" value="MetalloPept_cat_dom_sf"/>
</dbReference>
<keyword evidence="2" id="KW-0645">Protease</keyword>
<dbReference type="SUPFAM" id="SSF55486">
    <property type="entry name" value="Metalloproteases ('zincins'), catalytic domain"/>
    <property type="match status" value="1"/>
</dbReference>
<sequence length="282" mass="31366">MRLLALVTIASSLFSTVYGFCGSNPGSKEQVAKYEEEFQASLKNISSNAKQAFYTVPVRWNIFFDQNNPNDGNYPDAVIQQTINVVNNYYQSNGLGFTVVNVQRIPVDYRTLHSFAFNTNPERQLKQRYRRGGPETLNIYTVGNNPNNPYAGWATFPRDYSYDPSNDGIVYIYDYLPGGSAVGSNTGKIMAHEVGHWVGLYHTFQDGCQPDPYNAGDYVADTAAEAGPASGCPRGQDSCPTLPGPDPVQNMMDYSNDACRTGFTPGQYARMRQQLPYRGIYI</sequence>